<evidence type="ECO:0000313" key="8">
    <source>
        <dbReference type="Proteomes" id="UP000642910"/>
    </source>
</evidence>
<dbReference type="Gene3D" id="3.30.420.40">
    <property type="match status" value="2"/>
</dbReference>
<evidence type="ECO:0000256" key="6">
    <source>
        <dbReference type="HAMAP-Rule" id="MF_02207"/>
    </source>
</evidence>
<comment type="function">
    <text evidence="6">Forms membrane-associated dynamic filaments that are essential for cell shape determination. Acts by regulating cell wall synthesis and cell elongation, and thus cell shape. A feedback loop between cell geometry and MreB localization may maintain elongated cell shape by targeting cell wall growth to regions of negative cell wall curvature.</text>
</comment>
<keyword evidence="3 6" id="KW-0067">ATP-binding</keyword>
<dbReference type="Proteomes" id="UP000642910">
    <property type="component" value="Unassembled WGS sequence"/>
</dbReference>
<dbReference type="PRINTS" id="PR01652">
    <property type="entry name" value="SHAPEPROTEIN"/>
</dbReference>
<dbReference type="InterPro" id="IPR043129">
    <property type="entry name" value="ATPase_NBD"/>
</dbReference>
<sequence>MFSVRDMGVDLGTANTLVYVKGKGIVVREPSVVAIRTDTGSIEAVGAEAKQMIGRTPGNIVAVRPMKDGVIADFQTTSAMLRHFIRQAMKTKSSWSGKPRVMISVPSGITAVERRAVEDAALEAGAKDAQVIEEPMAAAIGAGLPVGEPTGSMVVDIGGGTTEVAIISLGGIVTSKSIRVAGDEMDEAIIQYVKKTYNLMIGERTAEDLKIQIGAADDLDEERSMEIRGRDLLTGLPRNVTITSKEISEALSDTVLAIVDAVKVTLEKSPPELAADIMDRGIVLTGGGALLRNLDKRLARETGMPVLVAENPLDCVAVGTGKALDNYDVYRKRSAVMRRAQGRA</sequence>
<dbReference type="NCBIfam" id="NF010539">
    <property type="entry name" value="PRK13927.1"/>
    <property type="match status" value="1"/>
</dbReference>
<comment type="subunit">
    <text evidence="6">Forms polymers.</text>
</comment>
<evidence type="ECO:0000256" key="2">
    <source>
        <dbReference type="ARBA" id="ARBA00022741"/>
    </source>
</evidence>
<dbReference type="Pfam" id="PF06723">
    <property type="entry name" value="MreB_Mbl"/>
    <property type="match status" value="1"/>
</dbReference>
<dbReference type="CDD" id="cd10225">
    <property type="entry name" value="ASKHA_NBD_MreB-like"/>
    <property type="match status" value="1"/>
</dbReference>
<dbReference type="InterPro" id="IPR056546">
    <property type="entry name" value="MreB_MamK-like"/>
</dbReference>
<dbReference type="PANTHER" id="PTHR42749">
    <property type="entry name" value="CELL SHAPE-DETERMINING PROTEIN MREB"/>
    <property type="match status" value="1"/>
</dbReference>
<keyword evidence="2 6" id="KW-0547">Nucleotide-binding</keyword>
<keyword evidence="4 6" id="KW-0133">Cell shape</keyword>
<evidence type="ECO:0000256" key="4">
    <source>
        <dbReference type="ARBA" id="ARBA00022960"/>
    </source>
</evidence>
<dbReference type="SMART" id="SM00268">
    <property type="entry name" value="ACTIN"/>
    <property type="match status" value="1"/>
</dbReference>
<dbReference type="SUPFAM" id="SSF53067">
    <property type="entry name" value="Actin-like ATPase domain"/>
    <property type="match status" value="2"/>
</dbReference>
<evidence type="ECO:0000256" key="1">
    <source>
        <dbReference type="ARBA" id="ARBA00022490"/>
    </source>
</evidence>
<keyword evidence="8" id="KW-1185">Reference proteome</keyword>
<dbReference type="EMBL" id="JADPKZ010000047">
    <property type="protein sequence ID" value="MBF8378749.1"/>
    <property type="molecule type" value="Genomic_DNA"/>
</dbReference>
<dbReference type="HAMAP" id="MF_02207">
    <property type="entry name" value="MreB"/>
    <property type="match status" value="1"/>
</dbReference>
<dbReference type="NCBIfam" id="TIGR00904">
    <property type="entry name" value="mreB"/>
    <property type="match status" value="1"/>
</dbReference>
<keyword evidence="1 6" id="KW-0963">Cytoplasm</keyword>
<comment type="similarity">
    <text evidence="5 6">Belongs to the FtsA/MreB family.</text>
</comment>
<proteinExistence type="inferred from homology"/>
<dbReference type="RefSeq" id="WP_067848254.1">
    <property type="nucleotide sequence ID" value="NZ_JADPKZ010000047.1"/>
</dbReference>
<reference evidence="7 8" key="1">
    <citation type="submission" date="2020-11" db="EMBL/GenBank/DDBJ databases">
        <title>Genomic insight of Alicyclobacillus mali FL 18 reveals a new arsenic-resistant strain, with potential in environmental biotechnology.</title>
        <authorList>
            <person name="Fiorentino G."/>
            <person name="Gallo G."/>
            <person name="Aulitto M."/>
        </authorList>
    </citation>
    <scope>NUCLEOTIDE SEQUENCE [LARGE SCALE GENOMIC DNA]</scope>
    <source>
        <strain evidence="7 8">FL 18</strain>
    </source>
</reference>
<organism evidence="7 8">
    <name type="scientific">Alicyclobacillus mali</name>
    <name type="common">ex Roth et al. 2021</name>
    <dbReference type="NCBI Taxonomy" id="1123961"/>
    <lineage>
        <taxon>Bacteria</taxon>
        <taxon>Bacillati</taxon>
        <taxon>Bacillota</taxon>
        <taxon>Bacilli</taxon>
        <taxon>Bacillales</taxon>
        <taxon>Alicyclobacillaceae</taxon>
        <taxon>Alicyclobacillus</taxon>
    </lineage>
</organism>
<dbReference type="PANTHER" id="PTHR42749:SF1">
    <property type="entry name" value="CELL SHAPE-DETERMINING PROTEIN MREB"/>
    <property type="match status" value="1"/>
</dbReference>
<protein>
    <recommendedName>
        <fullName evidence="6">Cell shape-determining protein MreB</fullName>
    </recommendedName>
</protein>
<dbReference type="InterPro" id="IPR004753">
    <property type="entry name" value="MreB"/>
</dbReference>
<name>A0ABS0F624_9BACL</name>
<feature type="binding site" evidence="6">
    <location>
        <begin position="287"/>
        <end position="290"/>
    </location>
    <ligand>
        <name>ATP</name>
        <dbReference type="ChEBI" id="CHEBI:30616"/>
    </ligand>
</feature>
<evidence type="ECO:0000256" key="3">
    <source>
        <dbReference type="ARBA" id="ARBA00022840"/>
    </source>
</evidence>
<evidence type="ECO:0000256" key="5">
    <source>
        <dbReference type="ARBA" id="ARBA00023458"/>
    </source>
</evidence>
<feature type="binding site" evidence="6">
    <location>
        <begin position="159"/>
        <end position="161"/>
    </location>
    <ligand>
        <name>ATP</name>
        <dbReference type="ChEBI" id="CHEBI:30616"/>
    </ligand>
</feature>
<gene>
    <name evidence="6" type="primary">mreB</name>
    <name evidence="7" type="ORF">IW967_12875</name>
</gene>
<comment type="caution">
    <text evidence="7">The sequence shown here is derived from an EMBL/GenBank/DDBJ whole genome shotgun (WGS) entry which is preliminary data.</text>
</comment>
<feature type="binding site" evidence="6">
    <location>
        <begin position="13"/>
        <end position="15"/>
    </location>
    <ligand>
        <name>ATP</name>
        <dbReference type="ChEBI" id="CHEBI:30616"/>
    </ligand>
</feature>
<accession>A0ABS0F624</accession>
<dbReference type="InterPro" id="IPR004000">
    <property type="entry name" value="Actin"/>
</dbReference>
<comment type="subcellular location">
    <subcellularLocation>
        <location evidence="6">Cytoplasm</location>
    </subcellularLocation>
    <text evidence="6">Membrane-associated.</text>
</comment>
<evidence type="ECO:0000313" key="7">
    <source>
        <dbReference type="EMBL" id="MBF8378749.1"/>
    </source>
</evidence>
<feature type="binding site" evidence="6">
    <location>
        <begin position="207"/>
        <end position="210"/>
    </location>
    <ligand>
        <name>ATP</name>
        <dbReference type="ChEBI" id="CHEBI:30616"/>
    </ligand>
</feature>